<gene>
    <name evidence="6" type="ORF">KY084_05850</name>
</gene>
<keyword evidence="1 4" id="KW-0812">Transmembrane</keyword>
<evidence type="ECO:0000256" key="2">
    <source>
        <dbReference type="ARBA" id="ARBA00022989"/>
    </source>
</evidence>
<dbReference type="InterPro" id="IPR011701">
    <property type="entry name" value="MFS"/>
</dbReference>
<dbReference type="PROSITE" id="PS50850">
    <property type="entry name" value="MFS"/>
    <property type="match status" value="1"/>
</dbReference>
<keyword evidence="2 4" id="KW-1133">Transmembrane helix</keyword>
<evidence type="ECO:0000313" key="7">
    <source>
        <dbReference type="Proteomes" id="UP001197214"/>
    </source>
</evidence>
<evidence type="ECO:0000256" key="3">
    <source>
        <dbReference type="ARBA" id="ARBA00023136"/>
    </source>
</evidence>
<dbReference type="Pfam" id="PF07690">
    <property type="entry name" value="MFS_1"/>
    <property type="match status" value="2"/>
</dbReference>
<feature type="transmembrane region" description="Helical" evidence="4">
    <location>
        <begin position="12"/>
        <end position="37"/>
    </location>
</feature>
<dbReference type="InterPro" id="IPR020846">
    <property type="entry name" value="MFS_dom"/>
</dbReference>
<proteinExistence type="predicted"/>
<evidence type="ECO:0000313" key="6">
    <source>
        <dbReference type="EMBL" id="MBW4330395.1"/>
    </source>
</evidence>
<feature type="transmembrane region" description="Helical" evidence="4">
    <location>
        <begin position="109"/>
        <end position="132"/>
    </location>
</feature>
<sequence>MKVEAMAGEARLGLFTACMVTGGIASSVSNIFFGWLSDISVRRGGGRRRWVLGGIAAIALSFLAVAEASEPLALILAVVAVQIAVNMLLAPLIAIMADEIPDSQKGLTGGLLALSFPLAAAASARLVGVAGLGEDGRLGLVVLAIGLATVPLLATRPRMLDAPPPVPGEAAMLRRDLAIAWAARILMQVAANVLSTYLFYYFETVSDAAVDQLAARVGHVLTVAFLVPVPIALLIGRISDQLRRRKPFLLATAAGAVAGLVVMALSNDPRISALAFFFYSAGSQAFMALHSAFAMQLLPNPNHRGRDLGLLNLTNTLPALLGPLLTWQLATPGNFSTALLALALLNGIGGMLILAVRGRR</sequence>
<protein>
    <submittedName>
        <fullName evidence="6">MFS transporter</fullName>
    </submittedName>
</protein>
<dbReference type="Proteomes" id="UP001197214">
    <property type="component" value="Unassembled WGS sequence"/>
</dbReference>
<evidence type="ECO:0000256" key="4">
    <source>
        <dbReference type="SAM" id="Phobius"/>
    </source>
</evidence>
<keyword evidence="3 4" id="KW-0472">Membrane</keyword>
<comment type="caution">
    <text evidence="6">The sequence shown here is derived from an EMBL/GenBank/DDBJ whole genome shotgun (WGS) entry which is preliminary data.</text>
</comment>
<feature type="transmembrane region" description="Helical" evidence="4">
    <location>
        <begin position="213"/>
        <end position="235"/>
    </location>
</feature>
<dbReference type="PANTHER" id="PTHR23528">
    <property type="match status" value="1"/>
</dbReference>
<name>A0ABS6XJL8_9SPHN</name>
<feature type="transmembrane region" description="Helical" evidence="4">
    <location>
        <begin position="247"/>
        <end position="265"/>
    </location>
</feature>
<feature type="transmembrane region" description="Helical" evidence="4">
    <location>
        <begin position="72"/>
        <end position="97"/>
    </location>
</feature>
<feature type="transmembrane region" description="Helical" evidence="4">
    <location>
        <begin position="310"/>
        <end position="329"/>
    </location>
</feature>
<organism evidence="6 7">
    <name type="scientific">Stakelama flava</name>
    <dbReference type="NCBI Taxonomy" id="2860338"/>
    <lineage>
        <taxon>Bacteria</taxon>
        <taxon>Pseudomonadati</taxon>
        <taxon>Pseudomonadota</taxon>
        <taxon>Alphaproteobacteria</taxon>
        <taxon>Sphingomonadales</taxon>
        <taxon>Sphingomonadaceae</taxon>
        <taxon>Stakelama</taxon>
    </lineage>
</organism>
<reference evidence="6 7" key="1">
    <citation type="submission" date="2021-07" db="EMBL/GenBank/DDBJ databases">
        <title>Stakelama flava sp. nov., a novel endophytic bacterium isolated from branch of Kandelia candel.</title>
        <authorList>
            <person name="Tuo L."/>
        </authorList>
    </citation>
    <scope>NUCLEOTIDE SEQUENCE [LARGE SCALE GENOMIC DNA]</scope>
    <source>
        <strain evidence="6 7">CBK3Z-3</strain>
    </source>
</reference>
<evidence type="ECO:0000256" key="1">
    <source>
        <dbReference type="ARBA" id="ARBA00022692"/>
    </source>
</evidence>
<keyword evidence="7" id="KW-1185">Reference proteome</keyword>
<feature type="transmembrane region" description="Helical" evidence="4">
    <location>
        <begin position="271"/>
        <end position="298"/>
    </location>
</feature>
<feature type="transmembrane region" description="Helical" evidence="4">
    <location>
        <begin position="138"/>
        <end position="156"/>
    </location>
</feature>
<dbReference type="EMBL" id="JAHWZX010000004">
    <property type="protein sequence ID" value="MBW4330395.1"/>
    <property type="molecule type" value="Genomic_DNA"/>
</dbReference>
<dbReference type="PANTHER" id="PTHR23528:SF1">
    <property type="entry name" value="MAJOR FACILITATOR SUPERFAMILY (MFS) PROFILE DOMAIN-CONTAINING PROTEIN"/>
    <property type="match status" value="1"/>
</dbReference>
<feature type="transmembrane region" description="Helical" evidence="4">
    <location>
        <begin position="49"/>
        <end position="66"/>
    </location>
</feature>
<evidence type="ECO:0000259" key="5">
    <source>
        <dbReference type="PROSITE" id="PS50850"/>
    </source>
</evidence>
<feature type="transmembrane region" description="Helical" evidence="4">
    <location>
        <begin position="335"/>
        <end position="356"/>
    </location>
</feature>
<feature type="transmembrane region" description="Helical" evidence="4">
    <location>
        <begin position="177"/>
        <end position="201"/>
    </location>
</feature>
<feature type="domain" description="Major facilitator superfamily (MFS) profile" evidence="5">
    <location>
        <begin position="176"/>
        <end position="360"/>
    </location>
</feature>
<accession>A0ABS6XJL8</accession>